<dbReference type="InterPro" id="IPR053728">
    <property type="entry name" value="Alginate_Permeability_Chnl"/>
</dbReference>
<keyword evidence="4" id="KW-1185">Reference proteome</keyword>
<evidence type="ECO:0000256" key="1">
    <source>
        <dbReference type="SAM" id="MobiDB-lite"/>
    </source>
</evidence>
<dbReference type="EMBL" id="NIDE01000004">
    <property type="protein sequence ID" value="OWK43129.1"/>
    <property type="molecule type" value="Genomic_DNA"/>
</dbReference>
<gene>
    <name evidence="3" type="ORF">FRUB_02728</name>
</gene>
<name>A0A225E0V3_9BACT</name>
<evidence type="ECO:0000313" key="3">
    <source>
        <dbReference type="EMBL" id="OWK43129.1"/>
    </source>
</evidence>
<evidence type="ECO:0000313" key="4">
    <source>
        <dbReference type="Proteomes" id="UP000214646"/>
    </source>
</evidence>
<feature type="compositionally biased region" description="Low complexity" evidence="1">
    <location>
        <begin position="18"/>
        <end position="34"/>
    </location>
</feature>
<organism evidence="3 4">
    <name type="scientific">Fimbriiglobus ruber</name>
    <dbReference type="NCBI Taxonomy" id="1908690"/>
    <lineage>
        <taxon>Bacteria</taxon>
        <taxon>Pseudomonadati</taxon>
        <taxon>Planctomycetota</taxon>
        <taxon>Planctomycetia</taxon>
        <taxon>Gemmatales</taxon>
        <taxon>Gemmataceae</taxon>
        <taxon>Fimbriiglobus</taxon>
    </lineage>
</organism>
<dbReference type="Gene3D" id="2.40.160.100">
    <property type="match status" value="1"/>
</dbReference>
<accession>A0A225E0V3</accession>
<dbReference type="Pfam" id="PF13372">
    <property type="entry name" value="Alginate_exp"/>
    <property type="match status" value="1"/>
</dbReference>
<dbReference type="AlphaFoldDB" id="A0A225E0V3"/>
<reference evidence="4" key="1">
    <citation type="submission" date="2017-06" db="EMBL/GenBank/DDBJ databases">
        <title>Genome analysis of Fimbriiglobus ruber SP5, the first member of the order Planctomycetales with confirmed chitinolytic capability.</title>
        <authorList>
            <person name="Ravin N.V."/>
            <person name="Rakitin A.L."/>
            <person name="Ivanova A.A."/>
            <person name="Beletsky A.V."/>
            <person name="Kulichevskaya I.S."/>
            <person name="Mardanov A.V."/>
            <person name="Dedysh S.N."/>
        </authorList>
    </citation>
    <scope>NUCLEOTIDE SEQUENCE [LARGE SCALE GENOMIC DNA]</scope>
    <source>
        <strain evidence="4">SP5</strain>
    </source>
</reference>
<evidence type="ECO:0000259" key="2">
    <source>
        <dbReference type="Pfam" id="PF13372"/>
    </source>
</evidence>
<comment type="caution">
    <text evidence="3">The sequence shown here is derived from an EMBL/GenBank/DDBJ whole genome shotgun (WGS) entry which is preliminary data.</text>
</comment>
<feature type="region of interest" description="Disordered" evidence="1">
    <location>
        <begin position="1"/>
        <end position="53"/>
    </location>
</feature>
<feature type="domain" description="Alginate export" evidence="2">
    <location>
        <begin position="125"/>
        <end position="510"/>
    </location>
</feature>
<protein>
    <recommendedName>
        <fullName evidence="2">Alginate export domain-containing protein</fullName>
    </recommendedName>
</protein>
<dbReference type="Proteomes" id="UP000214646">
    <property type="component" value="Unassembled WGS sequence"/>
</dbReference>
<proteinExistence type="predicted"/>
<dbReference type="InterPro" id="IPR025388">
    <property type="entry name" value="Alginate_export_dom"/>
</dbReference>
<sequence length="526" mass="58648">MPPAPVGSTPATPLVVVDPSAAPTPTPAADGAPADDIRNKVPPVRPLPRPGNFPILPTGPGYYSALDMLTGDYRQAPPKYAYPRISPNIGVYYDADFRYLDDPKNTDTDYADPLKRIRIGDNWLLSTGGELRNRYMSEYNSRLTANNNNYDLARARLNADLWYGDSFRVFAEFIGAYSSPQNLAPLPTDINKADFLNLFVDVKIFDLDGKPGYVRVGRQELALGSQRLVSPLDWSNTLRTFQGVRATRTGEDWDADLFWVKPMVLNPNQLDSWDDTQDFAGGYLTYHPTKTSLIDGYYLMLDSRLPTTQLGLTRGPFTLNTFGSRYAGNQGSFLWDFEGAMQLGTINSTGSRQDVVAGMATAGLGYNFKDVAWNPTLWLYYDYASGGNNGTGTDHTFNQLFPFGHYYLGWTDLVGRQNIQDLNLHLYLYPTPWITLWIQYHHFWLADSTDALYNKSGVAYRRDATGAAGNDVGQEVDFNVNFHLTKHVDIFTGYSYLFGGEFLKKTAGATGAVNASSTFVAVTYKW</sequence>